<feature type="domain" description="Helix-hairpin-helix DNA-binding motif class 1" evidence="2">
    <location>
        <begin position="141"/>
        <end position="160"/>
    </location>
</feature>
<feature type="domain" description="Helix-hairpin-helix DNA-binding motif class 1" evidence="2">
    <location>
        <begin position="172"/>
        <end position="191"/>
    </location>
</feature>
<dbReference type="EMBL" id="JAYMRS010000002">
    <property type="protein sequence ID" value="MFB8767704.1"/>
    <property type="molecule type" value="Genomic_DNA"/>
</dbReference>
<dbReference type="RefSeq" id="WP_376737060.1">
    <property type="nucleotide sequence ID" value="NZ_JAYMRS010000002.1"/>
</dbReference>
<evidence type="ECO:0000313" key="3">
    <source>
        <dbReference type="EMBL" id="MFB8767704.1"/>
    </source>
</evidence>
<dbReference type="Pfam" id="PF12836">
    <property type="entry name" value="HHH_3"/>
    <property type="match status" value="1"/>
</dbReference>
<feature type="region of interest" description="Disordered" evidence="1">
    <location>
        <begin position="25"/>
        <end position="56"/>
    </location>
</feature>
<comment type="caution">
    <text evidence="3">The sequence shown here is derived from an EMBL/GenBank/DDBJ whole genome shotgun (WGS) entry which is preliminary data.</text>
</comment>
<dbReference type="Pfam" id="PF10531">
    <property type="entry name" value="SLBB"/>
    <property type="match status" value="1"/>
</dbReference>
<dbReference type="Gene3D" id="1.10.150.320">
    <property type="entry name" value="Photosystem II 12 kDa extrinsic protein"/>
    <property type="match status" value="1"/>
</dbReference>
<dbReference type="InterPro" id="IPR019554">
    <property type="entry name" value="Soluble_ligand-bd"/>
</dbReference>
<name>A0ABV5DSZ2_9ACTN</name>
<dbReference type="InterPro" id="IPR003583">
    <property type="entry name" value="Hlx-hairpin-Hlx_DNA-bd_motif"/>
</dbReference>
<proteinExistence type="predicted"/>
<evidence type="ECO:0000313" key="4">
    <source>
        <dbReference type="Proteomes" id="UP001585053"/>
    </source>
</evidence>
<reference evidence="3 4" key="1">
    <citation type="submission" date="2024-01" db="EMBL/GenBank/DDBJ databases">
        <title>Genome mining of biosynthetic gene clusters to explore secondary metabolites of Streptomyces sp.</title>
        <authorList>
            <person name="Baig A."/>
            <person name="Ajitkumar Shintre N."/>
            <person name="Kumar H."/>
            <person name="Anbarasu A."/>
            <person name="Ramaiah S."/>
        </authorList>
    </citation>
    <scope>NUCLEOTIDE SEQUENCE [LARGE SCALE GENOMIC DNA]</scope>
    <source>
        <strain evidence="3 4">A01</strain>
    </source>
</reference>
<dbReference type="SUPFAM" id="SSF47781">
    <property type="entry name" value="RuvA domain 2-like"/>
    <property type="match status" value="1"/>
</dbReference>
<gene>
    <name evidence="3" type="ORF">VSQ78_08325</name>
</gene>
<protein>
    <submittedName>
        <fullName evidence="3">ComEA family DNA-binding protein</fullName>
    </submittedName>
</protein>
<dbReference type="InterPro" id="IPR051675">
    <property type="entry name" value="Endo/Exo/Phosphatase_dom_1"/>
</dbReference>
<dbReference type="GO" id="GO:0003677">
    <property type="term" value="F:DNA binding"/>
    <property type="evidence" value="ECO:0007669"/>
    <property type="project" value="UniProtKB-KW"/>
</dbReference>
<evidence type="ECO:0000256" key="1">
    <source>
        <dbReference type="SAM" id="MobiDB-lite"/>
    </source>
</evidence>
<dbReference type="Proteomes" id="UP001585053">
    <property type="component" value="Unassembled WGS sequence"/>
</dbReference>
<dbReference type="PANTHER" id="PTHR21180:SF32">
    <property type="entry name" value="ENDONUCLEASE_EXONUCLEASE_PHOSPHATASE FAMILY DOMAIN-CONTAINING PROTEIN 1"/>
    <property type="match status" value="1"/>
</dbReference>
<keyword evidence="4" id="KW-1185">Reference proteome</keyword>
<dbReference type="InterPro" id="IPR010994">
    <property type="entry name" value="RuvA_2-like"/>
</dbReference>
<dbReference type="PANTHER" id="PTHR21180">
    <property type="entry name" value="ENDONUCLEASE/EXONUCLEASE/PHOSPHATASE FAMILY DOMAIN-CONTAINING PROTEIN 1"/>
    <property type="match status" value="1"/>
</dbReference>
<evidence type="ECO:0000259" key="2">
    <source>
        <dbReference type="SMART" id="SM00278"/>
    </source>
</evidence>
<dbReference type="SMART" id="SM00278">
    <property type="entry name" value="HhH1"/>
    <property type="match status" value="2"/>
</dbReference>
<sequence length="195" mass="20136">MTVLLVLGAVAVLIAFLTLRETPREVPELEPVSQASAEELEAVSEGGSPSTAPEPEGEVVVHVGGEVAEPGLYTMPAGSRVADAVEEAGGARADTDLDLLNLARPLADGERILVGVEEEHTVDGASGEAGGPIDINRAGETELRTLPGIGEKRARQILAHREALGGSFGSVDDLLGVEGIAERTLENLRPHVTAG</sequence>
<accession>A0ABV5DSZ2</accession>
<keyword evidence="3" id="KW-0238">DNA-binding</keyword>
<organism evidence="3 4">
    <name type="scientific">Nocardiopsis alba</name>
    <dbReference type="NCBI Taxonomy" id="53437"/>
    <lineage>
        <taxon>Bacteria</taxon>
        <taxon>Bacillati</taxon>
        <taxon>Actinomycetota</taxon>
        <taxon>Actinomycetes</taxon>
        <taxon>Streptosporangiales</taxon>
        <taxon>Nocardiopsidaceae</taxon>
        <taxon>Nocardiopsis</taxon>
    </lineage>
</organism>